<organism evidence="1 2">
    <name type="scientific">Linderina macrospora</name>
    <dbReference type="NCBI Taxonomy" id="4868"/>
    <lineage>
        <taxon>Eukaryota</taxon>
        <taxon>Fungi</taxon>
        <taxon>Fungi incertae sedis</taxon>
        <taxon>Zoopagomycota</taxon>
        <taxon>Kickxellomycotina</taxon>
        <taxon>Kickxellomycetes</taxon>
        <taxon>Kickxellales</taxon>
        <taxon>Kickxellaceae</taxon>
        <taxon>Linderina</taxon>
    </lineage>
</organism>
<feature type="non-terminal residue" evidence="1">
    <location>
        <position position="1"/>
    </location>
</feature>
<feature type="non-terminal residue" evidence="1">
    <location>
        <position position="475"/>
    </location>
</feature>
<accession>A0ACC1J2N5</accession>
<sequence length="475" mass="53312">VNRKHVTGKLKKFKESGTKESHSINSLKNTLSTLEHDMENGRVELADLEQRLVVARAELEQISDGLRGKTDQFTAQIEEKQKELAPWKQKISAHQSKLEIAQTELNVLNDKFNVSGKHLEQAKHELRRLREMRIGKARFAESKVEELAVLGEQLEESDRGIQKSEGRFQVLRDTLSDARRKEEEAKTALSATESQGKVLKAILQQRDNGSISGIYGRLGSLGTISEKYDVAISSSCGGGLDNIVVQTVRAGQQCVEYLRKHNVGRARFVILETLRQFNLNPIQTPENAPRLFDLVKSSDPKFLPAFYHAMSDTLVAKDMDQARRIAYGRRRHRVVTLDGNVLETSGTMSGGGNRVARGAMSSKPIQGDVTMHGVAKLTAARESAELDYNEHHAALRKAQEKHTKLQRQYDDLESLLPRLEIELKSVDDQVQMAKKRARDLQEAQGKPGEADMALKAKIDAKIEKEQRSMAELHEQ</sequence>
<protein>
    <submittedName>
        <fullName evidence="1">Structural maintenance of chromosomes protein 4</fullName>
    </submittedName>
</protein>
<evidence type="ECO:0000313" key="2">
    <source>
        <dbReference type="Proteomes" id="UP001150603"/>
    </source>
</evidence>
<evidence type="ECO:0000313" key="1">
    <source>
        <dbReference type="EMBL" id="KAJ1935064.1"/>
    </source>
</evidence>
<dbReference type="EMBL" id="JANBPW010004394">
    <property type="protein sequence ID" value="KAJ1935064.1"/>
    <property type="molecule type" value="Genomic_DNA"/>
</dbReference>
<dbReference type="Proteomes" id="UP001150603">
    <property type="component" value="Unassembled WGS sequence"/>
</dbReference>
<comment type="caution">
    <text evidence="1">The sequence shown here is derived from an EMBL/GenBank/DDBJ whole genome shotgun (WGS) entry which is preliminary data.</text>
</comment>
<keyword evidence="2" id="KW-1185">Reference proteome</keyword>
<gene>
    <name evidence="1" type="primary">SMC4_1</name>
    <name evidence="1" type="ORF">FBU59_005502</name>
</gene>
<reference evidence="1" key="1">
    <citation type="submission" date="2022-07" db="EMBL/GenBank/DDBJ databases">
        <title>Phylogenomic reconstructions and comparative analyses of Kickxellomycotina fungi.</title>
        <authorList>
            <person name="Reynolds N.K."/>
            <person name="Stajich J.E."/>
            <person name="Barry K."/>
            <person name="Grigoriev I.V."/>
            <person name="Crous P."/>
            <person name="Smith M.E."/>
        </authorList>
    </citation>
    <scope>NUCLEOTIDE SEQUENCE</scope>
    <source>
        <strain evidence="1">NRRL 5244</strain>
    </source>
</reference>
<name>A0ACC1J2N5_9FUNG</name>
<proteinExistence type="predicted"/>